<dbReference type="GO" id="GO:0017183">
    <property type="term" value="P:protein histidyl modification to diphthamide"/>
    <property type="evidence" value="ECO:0007669"/>
    <property type="project" value="TreeGrafter"/>
</dbReference>
<dbReference type="PANTHER" id="PTHR12196:SF2">
    <property type="entry name" value="DIPHTHINE--AMMONIA LIGASE"/>
    <property type="match status" value="1"/>
</dbReference>
<reference evidence="1" key="2">
    <citation type="journal article" date="2021" name="Genome Biol. Evol.">
        <title>Developing a high-quality reference genome for a parasitic bivalve with doubly uniparental inheritance (Bivalvia: Unionida).</title>
        <authorList>
            <person name="Smith C.H."/>
        </authorList>
    </citation>
    <scope>NUCLEOTIDE SEQUENCE</scope>
    <source>
        <strain evidence="1">CHS0354</strain>
        <tissue evidence="1">Mantle</tissue>
    </source>
</reference>
<reference evidence="1" key="1">
    <citation type="journal article" date="2021" name="Genome Biol. Evol.">
        <title>A High-Quality Reference Genome for a Parasitic Bivalve with Doubly Uniparental Inheritance (Bivalvia: Unionida).</title>
        <authorList>
            <person name="Smith C.H."/>
        </authorList>
    </citation>
    <scope>NUCLEOTIDE SEQUENCE</scope>
    <source>
        <strain evidence="1">CHS0354</strain>
    </source>
</reference>
<name>A0AAE0W0G9_9BIVA</name>
<dbReference type="Pfam" id="PF01042">
    <property type="entry name" value="Ribonuc_L-PSP"/>
    <property type="match status" value="1"/>
</dbReference>
<dbReference type="InterPro" id="IPR006175">
    <property type="entry name" value="YjgF/YER057c/UK114"/>
</dbReference>
<dbReference type="Proteomes" id="UP001195483">
    <property type="component" value="Unassembled WGS sequence"/>
</dbReference>
<dbReference type="CDD" id="cd06156">
    <property type="entry name" value="eu_AANH_C_2"/>
    <property type="match status" value="1"/>
</dbReference>
<gene>
    <name evidence="1" type="ORF">CHS0354_032465</name>
</gene>
<dbReference type="AlphaFoldDB" id="A0AAE0W0G9"/>
<dbReference type="SUPFAM" id="SSF55298">
    <property type="entry name" value="YjgF-like"/>
    <property type="match status" value="1"/>
</dbReference>
<dbReference type="InterPro" id="IPR035959">
    <property type="entry name" value="RutC-like_sf"/>
</dbReference>
<protein>
    <submittedName>
        <fullName evidence="1">Uncharacterized protein</fullName>
    </submittedName>
</protein>
<proteinExistence type="predicted"/>
<organism evidence="1 2">
    <name type="scientific">Potamilus streckersoni</name>
    <dbReference type="NCBI Taxonomy" id="2493646"/>
    <lineage>
        <taxon>Eukaryota</taxon>
        <taxon>Metazoa</taxon>
        <taxon>Spiralia</taxon>
        <taxon>Lophotrochozoa</taxon>
        <taxon>Mollusca</taxon>
        <taxon>Bivalvia</taxon>
        <taxon>Autobranchia</taxon>
        <taxon>Heteroconchia</taxon>
        <taxon>Palaeoheterodonta</taxon>
        <taxon>Unionida</taxon>
        <taxon>Unionoidea</taxon>
        <taxon>Unionidae</taxon>
        <taxon>Ambleminae</taxon>
        <taxon>Lampsilini</taxon>
        <taxon>Potamilus</taxon>
    </lineage>
</organism>
<comment type="caution">
    <text evidence="1">The sequence shown here is derived from an EMBL/GenBank/DDBJ whole genome shotgun (WGS) entry which is preliminary data.</text>
</comment>
<accession>A0AAE0W0G9</accession>
<dbReference type="EMBL" id="JAEAOA010001917">
    <property type="protein sequence ID" value="KAK3595952.1"/>
    <property type="molecule type" value="Genomic_DNA"/>
</dbReference>
<dbReference type="InterPro" id="IPR030662">
    <property type="entry name" value="DPH6/MJ0570"/>
</dbReference>
<dbReference type="FunFam" id="3.30.1330.40:FF:000010">
    <property type="entry name" value="Diphthine--ammonia ligase"/>
    <property type="match status" value="1"/>
</dbReference>
<keyword evidence="2" id="KW-1185">Reference proteome</keyword>
<reference evidence="1" key="3">
    <citation type="submission" date="2023-05" db="EMBL/GenBank/DDBJ databases">
        <authorList>
            <person name="Smith C.H."/>
        </authorList>
    </citation>
    <scope>NUCLEOTIDE SEQUENCE</scope>
    <source>
        <strain evidence="1">CHS0354</strain>
        <tissue evidence="1">Mantle</tissue>
    </source>
</reference>
<sequence>MEDFAAINSVYKTLFSINPACRVCVQASLPPDIALQIDCYGYLIQTDKQTMHVQSLSHWAPANIGPYSQAIKINNKLYIAGQIAMCPSSLKIIEGGILPEARLSLRHVSRIIEAICPDWSLGNTVSVVCYITQQDYIQVACSEWKKATEKYKNGTCHPYCMVPVVVPQLPKGALIEWQVTAADATDGTEIIDARHHFRKDWLAASFSVCYIENPPSLSSISCVICIMERNNLQLEVRAVITFFIEKLEQVLSKVAISLSSLPLLRVFYPASVFAYNDLVDGFRDVFESIDCDAPLISIVPVDDLESEDAILTVIAHA</sequence>
<dbReference type="GO" id="GO:0017178">
    <property type="term" value="F:diphthine-ammonia ligase activity"/>
    <property type="evidence" value="ECO:0007669"/>
    <property type="project" value="TreeGrafter"/>
</dbReference>
<dbReference type="Gene3D" id="3.30.1330.40">
    <property type="entry name" value="RutC-like"/>
    <property type="match status" value="2"/>
</dbReference>
<dbReference type="PANTHER" id="PTHR12196">
    <property type="entry name" value="DOMAIN OF UNKNOWN FUNCTION 71 DUF71 -CONTAINING PROTEIN"/>
    <property type="match status" value="1"/>
</dbReference>
<evidence type="ECO:0000313" key="1">
    <source>
        <dbReference type="EMBL" id="KAK3595952.1"/>
    </source>
</evidence>
<evidence type="ECO:0000313" key="2">
    <source>
        <dbReference type="Proteomes" id="UP001195483"/>
    </source>
</evidence>